<dbReference type="PANTHER" id="PTHR10257:SF3">
    <property type="entry name" value="SERINE_THREONINE-PROTEIN PHOSPHATASE 2A 56 KDA REGULATORY SUBUNIT GAMMA ISOFORM"/>
    <property type="match status" value="1"/>
</dbReference>
<keyword evidence="5" id="KW-0597">Phosphoprotein</keyword>
<dbReference type="Gene3D" id="1.25.10.10">
    <property type="entry name" value="Leucine-rich Repeat Variant"/>
    <property type="match status" value="1"/>
</dbReference>
<evidence type="ECO:0000256" key="7">
    <source>
        <dbReference type="ARBA" id="ARBA00064351"/>
    </source>
</evidence>
<dbReference type="GO" id="GO:0098813">
    <property type="term" value="P:nuclear chromosome segregation"/>
    <property type="evidence" value="ECO:0007669"/>
    <property type="project" value="UniProtKB-ARBA"/>
</dbReference>
<evidence type="ECO:0000256" key="6">
    <source>
        <dbReference type="ARBA" id="ARBA00023242"/>
    </source>
</evidence>
<evidence type="ECO:0000256" key="4">
    <source>
        <dbReference type="ARBA" id="ARBA00022490"/>
    </source>
</evidence>
<dbReference type="RefSeq" id="XP_040632347.1">
    <property type="nucleotide sequence ID" value="XM_040775684.1"/>
</dbReference>
<evidence type="ECO:0000256" key="9">
    <source>
        <dbReference type="SAM" id="MobiDB-lite"/>
    </source>
</evidence>
<dbReference type="OrthoDB" id="10264446at2759"/>
<dbReference type="InterPro" id="IPR011989">
    <property type="entry name" value="ARM-like"/>
</dbReference>
<evidence type="ECO:0000313" key="10">
    <source>
        <dbReference type="EMBL" id="EJU05453.1"/>
    </source>
</evidence>
<dbReference type="HOGENOM" id="CLU_012437_1_1_1"/>
<dbReference type="GO" id="GO:0000159">
    <property type="term" value="C:protein phosphatase type 2A complex"/>
    <property type="evidence" value="ECO:0007669"/>
    <property type="project" value="UniProtKB-UniRule"/>
</dbReference>
<feature type="compositionally biased region" description="Polar residues" evidence="9">
    <location>
        <begin position="133"/>
        <end position="145"/>
    </location>
</feature>
<dbReference type="GO" id="GO:0000776">
    <property type="term" value="C:kinetochore"/>
    <property type="evidence" value="ECO:0007669"/>
    <property type="project" value="UniProtKB-ARBA"/>
</dbReference>
<comment type="subcellular location">
    <subcellularLocation>
        <location evidence="2">Cytoplasm</location>
    </subcellularLocation>
    <subcellularLocation>
        <location evidence="1">Nucleus</location>
    </subcellularLocation>
</comment>
<dbReference type="GeneID" id="63690746"/>
<dbReference type="FunFam" id="1.25.10.10:FF:000016">
    <property type="entry name" value="Serine/threonine-protein phosphatase 2A 56 kDa regulatory subunit"/>
    <property type="match status" value="1"/>
</dbReference>
<dbReference type="PANTHER" id="PTHR10257">
    <property type="entry name" value="SERINE/THREONINE PROTEIN PHOSPHATASE 2A PP2A REGULATORY SUBUNIT B"/>
    <property type="match status" value="1"/>
</dbReference>
<dbReference type="GO" id="GO:0035556">
    <property type="term" value="P:intracellular signal transduction"/>
    <property type="evidence" value="ECO:0007669"/>
    <property type="project" value="UniProtKB-ARBA"/>
</dbReference>
<accession>M5GGG6</accession>
<feature type="compositionally biased region" description="Low complexity" evidence="9">
    <location>
        <begin position="33"/>
        <end position="59"/>
    </location>
</feature>
<dbReference type="PIRSF" id="PIRSF028043">
    <property type="entry name" value="PP2A_B56"/>
    <property type="match status" value="1"/>
</dbReference>
<comment type="similarity">
    <text evidence="3">Belongs to the phosphatase 2A regulatory subunit B family.</text>
</comment>
<feature type="region of interest" description="Disordered" evidence="9">
    <location>
        <begin position="615"/>
        <end position="636"/>
    </location>
</feature>
<reference evidence="10 11" key="1">
    <citation type="journal article" date="2012" name="Science">
        <title>The Paleozoic origin of enzymatic lignin decomposition reconstructed from 31 fungal genomes.</title>
        <authorList>
            <person name="Floudas D."/>
            <person name="Binder M."/>
            <person name="Riley R."/>
            <person name="Barry K."/>
            <person name="Blanchette R.A."/>
            <person name="Henrissat B."/>
            <person name="Martinez A.T."/>
            <person name="Otillar R."/>
            <person name="Spatafora J.W."/>
            <person name="Yadav J.S."/>
            <person name="Aerts A."/>
            <person name="Benoit I."/>
            <person name="Boyd A."/>
            <person name="Carlson A."/>
            <person name="Copeland A."/>
            <person name="Coutinho P.M."/>
            <person name="de Vries R.P."/>
            <person name="Ferreira P."/>
            <person name="Findley K."/>
            <person name="Foster B."/>
            <person name="Gaskell J."/>
            <person name="Glotzer D."/>
            <person name="Gorecki P."/>
            <person name="Heitman J."/>
            <person name="Hesse C."/>
            <person name="Hori C."/>
            <person name="Igarashi K."/>
            <person name="Jurgens J.A."/>
            <person name="Kallen N."/>
            <person name="Kersten P."/>
            <person name="Kohler A."/>
            <person name="Kuees U."/>
            <person name="Kumar T.K.A."/>
            <person name="Kuo A."/>
            <person name="LaButti K."/>
            <person name="Larrondo L.F."/>
            <person name="Lindquist E."/>
            <person name="Ling A."/>
            <person name="Lombard V."/>
            <person name="Lucas S."/>
            <person name="Lundell T."/>
            <person name="Martin R."/>
            <person name="McLaughlin D.J."/>
            <person name="Morgenstern I."/>
            <person name="Morin E."/>
            <person name="Murat C."/>
            <person name="Nagy L.G."/>
            <person name="Nolan M."/>
            <person name="Ohm R.A."/>
            <person name="Patyshakuliyeva A."/>
            <person name="Rokas A."/>
            <person name="Ruiz-Duenas F.J."/>
            <person name="Sabat G."/>
            <person name="Salamov A."/>
            <person name="Samejima M."/>
            <person name="Schmutz J."/>
            <person name="Slot J.C."/>
            <person name="St John F."/>
            <person name="Stenlid J."/>
            <person name="Sun H."/>
            <person name="Sun S."/>
            <person name="Syed K."/>
            <person name="Tsang A."/>
            <person name="Wiebenga A."/>
            <person name="Young D."/>
            <person name="Pisabarro A."/>
            <person name="Eastwood D.C."/>
            <person name="Martin F."/>
            <person name="Cullen D."/>
            <person name="Grigoriev I.V."/>
            <person name="Hibbett D.S."/>
        </authorList>
    </citation>
    <scope>NUCLEOTIDE SEQUENCE [LARGE SCALE GENOMIC DNA]</scope>
    <source>
        <strain evidence="10 11">DJM-731 SS1</strain>
    </source>
</reference>
<feature type="region of interest" description="Disordered" evidence="9">
    <location>
        <begin position="131"/>
        <end position="156"/>
    </location>
</feature>
<dbReference type="SUPFAM" id="SSF48371">
    <property type="entry name" value="ARM repeat"/>
    <property type="match status" value="1"/>
</dbReference>
<evidence type="ECO:0000256" key="1">
    <source>
        <dbReference type="ARBA" id="ARBA00004123"/>
    </source>
</evidence>
<proteinExistence type="inferred from homology"/>
<dbReference type="EMBL" id="JH795856">
    <property type="protein sequence ID" value="EJU05453.1"/>
    <property type="molecule type" value="Genomic_DNA"/>
</dbReference>
<evidence type="ECO:0000256" key="8">
    <source>
        <dbReference type="PIRNR" id="PIRNR028043"/>
    </source>
</evidence>
<organism evidence="10 11">
    <name type="scientific">Dacryopinax primogenitus (strain DJM 731)</name>
    <name type="common">Brown rot fungus</name>
    <dbReference type="NCBI Taxonomy" id="1858805"/>
    <lineage>
        <taxon>Eukaryota</taxon>
        <taxon>Fungi</taxon>
        <taxon>Dikarya</taxon>
        <taxon>Basidiomycota</taxon>
        <taxon>Agaricomycotina</taxon>
        <taxon>Dacrymycetes</taxon>
        <taxon>Dacrymycetales</taxon>
        <taxon>Dacrymycetaceae</taxon>
        <taxon>Dacryopinax</taxon>
    </lineage>
</organism>
<feature type="compositionally biased region" description="Basic and acidic residues" evidence="9">
    <location>
        <begin position="13"/>
        <end position="32"/>
    </location>
</feature>
<keyword evidence="6" id="KW-0539">Nucleus</keyword>
<dbReference type="OMA" id="VKMFATN"/>
<keyword evidence="4" id="KW-0963">Cytoplasm</keyword>
<evidence type="ECO:0000256" key="5">
    <source>
        <dbReference type="ARBA" id="ARBA00022553"/>
    </source>
</evidence>
<comment type="function">
    <text evidence="8">The B regulatory subunit might modulate substrate selectivity and catalytic activity, and also might direct the localization of the catalytic enzyme to a particular subcellular compartment.</text>
</comment>
<dbReference type="Proteomes" id="UP000030653">
    <property type="component" value="Unassembled WGS sequence"/>
</dbReference>
<feature type="region of interest" description="Disordered" evidence="9">
    <location>
        <begin position="656"/>
        <end position="722"/>
    </location>
</feature>
<evidence type="ECO:0000256" key="3">
    <source>
        <dbReference type="ARBA" id="ARBA00008259"/>
    </source>
</evidence>
<dbReference type="GO" id="GO:0019888">
    <property type="term" value="F:protein phosphatase regulator activity"/>
    <property type="evidence" value="ECO:0007669"/>
    <property type="project" value="UniProtKB-UniRule"/>
</dbReference>
<dbReference type="Pfam" id="PF01603">
    <property type="entry name" value="B56"/>
    <property type="match status" value="1"/>
</dbReference>
<sequence>MKKLGKNLGFSRKTSDNNKKDKDKGKEDKDAKAAQQQQPAPSQASQNSSSSANSKGSNNRGLEPAQVPNPPSGASSSHPAVRRAAAPQPLTPERRVGAGPVGAAIPDKTSPAPPLVIVTANVEMPPDPLPYQSPFSSGSPRQTVGSEGGMTPPRNTTLSRLRSVTPKDTIPIVGKPPRKQRSSRFHVTEHVEIERLPGFTEVPPTDRTPLFVRKLHQCNVLFDFTDASADLRGKQIKAQTLHELLEYITTQRGVITEAIYPEVVNMYASNLFRSIPPQVNPTGEAFDPEEDEPVLELAWPHLQVVYEFFLRFVESPDFNTNIAKRYIDQQFVLQLLELFDSEDPRERDFLKTTLHRIYGKFLNLRAFIRRSINNTFFQFVYETERHNGIAELLEILGSIINGFALPLKEEHKVFLTRVLLPLHKVRSLSLYHPQLAYCVVQFLEKDSSLTEEVLAGLLRYWPKVNSPKEVMYLNEVEEILDVIEPSEFVKIQVPLFRQLAKCVNSQHFQVAERALYYWNNEYIINLMGDNIGVILPIVFPALYQHSKSHWNRTIHGMIFNALKLFMDMNPDVFNECVQNYKRDRQIEYQHMQQRYENWQRLREMAIHNADGILPKNFEKDFPEPPQPPPLDDSDIDDVTLDLAEGLQQVDLDDSALSHNMPMSEPSHFQTSFPNLPAPELGSPPQASPHVRRKSVLPVDPGVLRDLQNHRSLDNGEFVAQES</sequence>
<name>M5GGG6_DACPD</name>
<dbReference type="STRING" id="1858805.M5GGG6"/>
<gene>
    <name evidence="10" type="ORF">DACRYDRAFT_61952</name>
</gene>
<dbReference type="GO" id="GO:1901991">
    <property type="term" value="P:negative regulation of mitotic cell cycle phase transition"/>
    <property type="evidence" value="ECO:0007669"/>
    <property type="project" value="UniProtKB-ARBA"/>
</dbReference>
<protein>
    <recommendedName>
        <fullName evidence="8">Serine/threonine-protein phosphatase 2A 56 kDa regulatory subunit</fullName>
    </recommendedName>
</protein>
<feature type="region of interest" description="Disordered" evidence="9">
    <location>
        <begin position="1"/>
        <end position="112"/>
    </location>
</feature>
<dbReference type="AlphaFoldDB" id="M5GGG6"/>
<dbReference type="GO" id="GO:0051754">
    <property type="term" value="P:meiotic sister chromatid cohesion, centromeric"/>
    <property type="evidence" value="ECO:0007669"/>
    <property type="project" value="UniProtKB-ARBA"/>
</dbReference>
<dbReference type="GO" id="GO:0005737">
    <property type="term" value="C:cytoplasm"/>
    <property type="evidence" value="ECO:0007669"/>
    <property type="project" value="UniProtKB-SubCell"/>
</dbReference>
<comment type="subunit">
    <text evidence="7">PP2A consists of a common heterodimeric core enzyme, composed of a 36 kDa catalytic subunit (subunit C) and a 65 kDa constant regulatory subunit (PR65 or subunit A), that associates with a variety of regulatory subunits. Proteins that associate with the core dimer include three families of regulatory subunits B (the R2/B/PR55/B55, R3/B''/PR72/PR130/PR59 and R5/B'/B56 families), the 48 kDa variable regulatory subunit, viral proteins, and cell signaling molecules.</text>
</comment>
<dbReference type="GO" id="GO:0005816">
    <property type="term" value="C:spindle pole body"/>
    <property type="evidence" value="ECO:0007669"/>
    <property type="project" value="UniProtKB-ARBA"/>
</dbReference>
<dbReference type="GO" id="GO:0005634">
    <property type="term" value="C:nucleus"/>
    <property type="evidence" value="ECO:0007669"/>
    <property type="project" value="UniProtKB-SubCell"/>
</dbReference>
<dbReference type="InterPro" id="IPR002554">
    <property type="entry name" value="PP2A_B56"/>
</dbReference>
<evidence type="ECO:0000313" key="11">
    <source>
        <dbReference type="Proteomes" id="UP000030653"/>
    </source>
</evidence>
<evidence type="ECO:0000256" key="2">
    <source>
        <dbReference type="ARBA" id="ARBA00004496"/>
    </source>
</evidence>
<dbReference type="InterPro" id="IPR016024">
    <property type="entry name" value="ARM-type_fold"/>
</dbReference>
<keyword evidence="11" id="KW-1185">Reference proteome</keyword>